<evidence type="ECO:0000259" key="4">
    <source>
        <dbReference type="PROSITE" id="PS01124"/>
    </source>
</evidence>
<dbReference type="SUPFAM" id="SSF46689">
    <property type="entry name" value="Homeodomain-like"/>
    <property type="match status" value="1"/>
</dbReference>
<dbReference type="SUPFAM" id="SSF51215">
    <property type="entry name" value="Regulatory protein AraC"/>
    <property type="match status" value="1"/>
</dbReference>
<dbReference type="PRINTS" id="PR00032">
    <property type="entry name" value="HTHARAC"/>
</dbReference>
<gene>
    <name evidence="5" type="ORF">IAB74_02010</name>
</gene>
<dbReference type="InterPro" id="IPR037923">
    <property type="entry name" value="HTH-like"/>
</dbReference>
<dbReference type="EMBL" id="DVFK01000024">
    <property type="protein sequence ID" value="HIQ67270.1"/>
    <property type="molecule type" value="Genomic_DNA"/>
</dbReference>
<evidence type="ECO:0000313" key="6">
    <source>
        <dbReference type="Proteomes" id="UP000886796"/>
    </source>
</evidence>
<dbReference type="InterPro" id="IPR018060">
    <property type="entry name" value="HTH_AraC"/>
</dbReference>
<dbReference type="InterPro" id="IPR003313">
    <property type="entry name" value="AraC-bd"/>
</dbReference>
<dbReference type="Proteomes" id="UP000886796">
    <property type="component" value="Unassembled WGS sequence"/>
</dbReference>
<reference evidence="5" key="1">
    <citation type="submission" date="2020-10" db="EMBL/GenBank/DDBJ databases">
        <authorList>
            <person name="Gilroy R."/>
        </authorList>
    </citation>
    <scope>NUCLEOTIDE SEQUENCE</scope>
    <source>
        <strain evidence="5">13361</strain>
    </source>
</reference>
<name>A0A9D0Z1J9_9FIRM</name>
<dbReference type="GO" id="GO:0043565">
    <property type="term" value="F:sequence-specific DNA binding"/>
    <property type="evidence" value="ECO:0007669"/>
    <property type="project" value="InterPro"/>
</dbReference>
<reference evidence="5" key="2">
    <citation type="journal article" date="2021" name="PeerJ">
        <title>Extensive microbial diversity within the chicken gut microbiome revealed by metagenomics and culture.</title>
        <authorList>
            <person name="Gilroy R."/>
            <person name="Ravi A."/>
            <person name="Getino M."/>
            <person name="Pursley I."/>
            <person name="Horton D.L."/>
            <person name="Alikhan N.F."/>
            <person name="Baker D."/>
            <person name="Gharbi K."/>
            <person name="Hall N."/>
            <person name="Watson M."/>
            <person name="Adriaenssens E.M."/>
            <person name="Foster-Nyarko E."/>
            <person name="Jarju S."/>
            <person name="Secka A."/>
            <person name="Antonio M."/>
            <person name="Oren A."/>
            <person name="Chaudhuri R.R."/>
            <person name="La Ragione R."/>
            <person name="Hildebrand F."/>
            <person name="Pallen M.J."/>
        </authorList>
    </citation>
    <scope>NUCLEOTIDE SEQUENCE</scope>
    <source>
        <strain evidence="5">13361</strain>
    </source>
</reference>
<dbReference type="Pfam" id="PF12833">
    <property type="entry name" value="HTH_18"/>
    <property type="match status" value="1"/>
</dbReference>
<dbReference type="InterPro" id="IPR018062">
    <property type="entry name" value="HTH_AraC-typ_CS"/>
</dbReference>
<evidence type="ECO:0000313" key="5">
    <source>
        <dbReference type="EMBL" id="HIQ67270.1"/>
    </source>
</evidence>
<sequence length="264" mass="30776">MYLDFSVCEKPEPTQGLLLDTIFYIDADSSYQIPRKEITQGKIYFLYTLEGEGQVAVDGRKISAERGTLVYMRPERNFSYGCVGENWRFWWFEFFGEAPIPCNLPQSFPPSQFPLMLMSQCLQYAKSGCWKLSVSLFYALNLVVQQYCEEEGEHAYDDRLIKMVDTYIRENFSEITVEELCRIFSLREKKLCALWKEVFGVSPKRYILNVRLERGESLLLKSDLSVGQIAAQCGFSNPYHFSRAFREKYGVPPVAHRKRNRLYG</sequence>
<dbReference type="PANTHER" id="PTHR43280">
    <property type="entry name" value="ARAC-FAMILY TRANSCRIPTIONAL REGULATOR"/>
    <property type="match status" value="1"/>
</dbReference>
<evidence type="ECO:0000256" key="2">
    <source>
        <dbReference type="ARBA" id="ARBA00023125"/>
    </source>
</evidence>
<protein>
    <submittedName>
        <fullName evidence="5">Helix-turn-helix domain-containing protein</fullName>
    </submittedName>
</protein>
<dbReference type="PROSITE" id="PS01124">
    <property type="entry name" value="HTH_ARAC_FAMILY_2"/>
    <property type="match status" value="1"/>
</dbReference>
<comment type="caution">
    <text evidence="5">The sequence shown here is derived from an EMBL/GenBank/DDBJ whole genome shotgun (WGS) entry which is preliminary data.</text>
</comment>
<dbReference type="SMART" id="SM00342">
    <property type="entry name" value="HTH_ARAC"/>
    <property type="match status" value="1"/>
</dbReference>
<dbReference type="AlphaFoldDB" id="A0A9D0Z1J9"/>
<evidence type="ECO:0000256" key="3">
    <source>
        <dbReference type="ARBA" id="ARBA00023163"/>
    </source>
</evidence>
<dbReference type="InterPro" id="IPR009057">
    <property type="entry name" value="Homeodomain-like_sf"/>
</dbReference>
<keyword evidence="3" id="KW-0804">Transcription</keyword>
<dbReference type="PROSITE" id="PS00041">
    <property type="entry name" value="HTH_ARAC_FAMILY_1"/>
    <property type="match status" value="1"/>
</dbReference>
<evidence type="ECO:0000256" key="1">
    <source>
        <dbReference type="ARBA" id="ARBA00023015"/>
    </source>
</evidence>
<keyword evidence="1" id="KW-0805">Transcription regulation</keyword>
<dbReference type="PANTHER" id="PTHR43280:SF2">
    <property type="entry name" value="HTH-TYPE TRANSCRIPTIONAL REGULATOR EXSA"/>
    <property type="match status" value="1"/>
</dbReference>
<dbReference type="InterPro" id="IPR020449">
    <property type="entry name" value="Tscrpt_reg_AraC-type_HTH"/>
</dbReference>
<organism evidence="5 6">
    <name type="scientific">Candidatus Faecousia excrementigallinarum</name>
    <dbReference type="NCBI Taxonomy" id="2840806"/>
    <lineage>
        <taxon>Bacteria</taxon>
        <taxon>Bacillati</taxon>
        <taxon>Bacillota</taxon>
        <taxon>Clostridia</taxon>
        <taxon>Eubacteriales</taxon>
        <taxon>Oscillospiraceae</taxon>
        <taxon>Faecousia</taxon>
    </lineage>
</organism>
<dbReference type="GO" id="GO:0003700">
    <property type="term" value="F:DNA-binding transcription factor activity"/>
    <property type="evidence" value="ECO:0007669"/>
    <property type="project" value="InterPro"/>
</dbReference>
<dbReference type="Pfam" id="PF02311">
    <property type="entry name" value="AraC_binding"/>
    <property type="match status" value="1"/>
</dbReference>
<dbReference type="Gene3D" id="1.10.10.60">
    <property type="entry name" value="Homeodomain-like"/>
    <property type="match status" value="2"/>
</dbReference>
<keyword evidence="2" id="KW-0238">DNA-binding</keyword>
<dbReference type="Gene3D" id="2.60.120.280">
    <property type="entry name" value="Regulatory protein AraC"/>
    <property type="match status" value="1"/>
</dbReference>
<proteinExistence type="predicted"/>
<accession>A0A9D0Z1J9</accession>
<feature type="domain" description="HTH araC/xylS-type" evidence="4">
    <location>
        <begin position="158"/>
        <end position="259"/>
    </location>
</feature>